<dbReference type="STRING" id="150374.A0A0M8N1V1"/>
<comment type="caution">
    <text evidence="1">The sequence shown here is derived from an EMBL/GenBank/DDBJ whole genome shotgun (WGS) entry which is preliminary data.</text>
</comment>
<organism evidence="1 2">
    <name type="scientific">Escovopsis weberi</name>
    <dbReference type="NCBI Taxonomy" id="150374"/>
    <lineage>
        <taxon>Eukaryota</taxon>
        <taxon>Fungi</taxon>
        <taxon>Dikarya</taxon>
        <taxon>Ascomycota</taxon>
        <taxon>Pezizomycotina</taxon>
        <taxon>Sordariomycetes</taxon>
        <taxon>Hypocreomycetidae</taxon>
        <taxon>Hypocreales</taxon>
        <taxon>Hypocreaceae</taxon>
        <taxon>Escovopsis</taxon>
    </lineage>
</organism>
<protein>
    <recommendedName>
        <fullName evidence="3">Protein kinase domain-containing protein</fullName>
    </recommendedName>
</protein>
<proteinExistence type="predicted"/>
<dbReference type="OrthoDB" id="2942798at2759"/>
<dbReference type="AlphaFoldDB" id="A0A0M8N1V1"/>
<gene>
    <name evidence="1" type="ORF">ESCO_002869</name>
</gene>
<sequence length="234" mass="26599">MATTTATEEYNQYDPPNLPSTEVNFWFRTRRIIGLGFPPDRVHSNVIRLRIAPSPLDHLVTQLLGLLPVSLQEPLRRHLPEWFLPPLIVVKSQKPDWDDEFDDELDTYRRLRSLQGSVIPRHFGTARVAGLRAHILSDVGGFSLPLKGASGIEDSAFRDMLMRALGALAFQGFIHDDLKLDNFHLVGDRIVVLDLEQMEFVDSWETRKTVLLSAINDIAGKYTRHHRIACLKGL</sequence>
<reference evidence="1 2" key="1">
    <citation type="submission" date="2015-07" db="EMBL/GenBank/DDBJ databases">
        <title>The genome of the fungus Escovopsis weberi, a specialized disease agent of ant agriculture.</title>
        <authorList>
            <person name="de Man T.J."/>
            <person name="Stajich J.E."/>
            <person name="Kubicek C.P."/>
            <person name="Chenthamara K."/>
            <person name="Atanasova L."/>
            <person name="Druzhinina I.S."/>
            <person name="Birnbaum S."/>
            <person name="Barribeau S.M."/>
            <person name="Teiling C."/>
            <person name="Suen G."/>
            <person name="Currie C."/>
            <person name="Gerardo N.M."/>
        </authorList>
    </citation>
    <scope>NUCLEOTIDE SEQUENCE [LARGE SCALE GENOMIC DNA]</scope>
</reference>
<dbReference type="InterPro" id="IPR011009">
    <property type="entry name" value="Kinase-like_dom_sf"/>
</dbReference>
<evidence type="ECO:0000313" key="1">
    <source>
        <dbReference type="EMBL" id="KOS18220.1"/>
    </source>
</evidence>
<accession>A0A0M8N1V1</accession>
<dbReference type="EMBL" id="LGSR01000022">
    <property type="protein sequence ID" value="KOS18220.1"/>
    <property type="molecule type" value="Genomic_DNA"/>
</dbReference>
<evidence type="ECO:0008006" key="3">
    <source>
        <dbReference type="Google" id="ProtNLM"/>
    </source>
</evidence>
<keyword evidence="2" id="KW-1185">Reference proteome</keyword>
<evidence type="ECO:0000313" key="2">
    <source>
        <dbReference type="Proteomes" id="UP000053831"/>
    </source>
</evidence>
<name>A0A0M8N1V1_ESCWE</name>
<dbReference type="Proteomes" id="UP000053831">
    <property type="component" value="Unassembled WGS sequence"/>
</dbReference>
<dbReference type="SUPFAM" id="SSF56112">
    <property type="entry name" value="Protein kinase-like (PK-like)"/>
    <property type="match status" value="1"/>
</dbReference>